<dbReference type="EC" id="4.4.1.1" evidence="7"/>
<dbReference type="FunFam" id="3.40.50.1100:FF:000015">
    <property type="entry name" value="Cysteine synthase B"/>
    <property type="match status" value="1"/>
</dbReference>
<dbReference type="GO" id="GO:0019450">
    <property type="term" value="P:L-cysteine catabolic process to pyruvate"/>
    <property type="evidence" value="ECO:0007669"/>
    <property type="project" value="UniProtKB-UniRule"/>
</dbReference>
<evidence type="ECO:0000256" key="6">
    <source>
        <dbReference type="ARBA" id="ARBA00055251"/>
    </source>
</evidence>
<comment type="catalytic activity">
    <reaction evidence="7">
        <text>L-cysteine + H2O = hydrogen sulfide + pyruvate + NH4(+) + H(+)</text>
        <dbReference type="Rhea" id="RHEA:24931"/>
        <dbReference type="ChEBI" id="CHEBI:15361"/>
        <dbReference type="ChEBI" id="CHEBI:15377"/>
        <dbReference type="ChEBI" id="CHEBI:15378"/>
        <dbReference type="ChEBI" id="CHEBI:28938"/>
        <dbReference type="ChEBI" id="CHEBI:29919"/>
        <dbReference type="ChEBI" id="CHEBI:35235"/>
        <dbReference type="EC" id="4.4.1.1"/>
    </reaction>
</comment>
<evidence type="ECO:0000256" key="5">
    <source>
        <dbReference type="ARBA" id="ARBA00023239"/>
    </source>
</evidence>
<sequence length="352" mass="37734">MSSSRAWVTHAIRQINADATRSADTHLLRFPLPAHWGVELYVKDESSHPTGSLKHRLARSLFLYGLVGGRITEGTTVTEASSGSTAVSEAYFARLLGLPFVAVVPESTSRRKIELIEEYGGTCATVATAGEVYAEAERIAEEAGGYYLDQFGNAATATDWRGNNNIACSIYEQMADEPHPEPSWIVVGAGTGGTGATIARYARYHGTRTRIAVGDPEGSVYEQAWRTGDRTVTGPGSRIEGIGRPRVEASFLPEIVDLVRTVPDAASIAAMHVVHERLGTAPGPSTGTNLVVALELIEEMVARGERGSVVTLMCDRGERYRDTYYDPAWVASLGVDPEPVAAQLRGRLGGSG</sequence>
<evidence type="ECO:0000256" key="3">
    <source>
        <dbReference type="ARBA" id="ARBA00022490"/>
    </source>
</evidence>
<protein>
    <recommendedName>
        <fullName evidence="7">L-cysteine desulfhydrase Cds1</fullName>
        <ecNumber evidence="7">4.4.1.1</ecNumber>
    </recommendedName>
</protein>
<dbReference type="GO" id="GO:0005737">
    <property type="term" value="C:cytoplasm"/>
    <property type="evidence" value="ECO:0007669"/>
    <property type="project" value="UniProtKB-SubCell"/>
</dbReference>
<comment type="function">
    <text evidence="7">A cysteine desulfhydrase that generates hydrogen sulfide, H(2)S. The H(2)S produced by this enzyme modulates the balance between respiration and glycolysis, and contributes to redox homeostasis. Probably eliminates toxic levels of Cys (which can induce oxidative stress).</text>
</comment>
<dbReference type="InterPro" id="IPR001926">
    <property type="entry name" value="TrpB-like_PALP"/>
</dbReference>
<dbReference type="Pfam" id="PF00291">
    <property type="entry name" value="PALP"/>
    <property type="match status" value="1"/>
</dbReference>
<feature type="modified residue" description="N6-(pyridoxal phosphate)lysine" evidence="7">
    <location>
        <position position="54"/>
    </location>
</feature>
<evidence type="ECO:0000256" key="2">
    <source>
        <dbReference type="ARBA" id="ARBA00004496"/>
    </source>
</evidence>
<dbReference type="InterPro" id="IPR050214">
    <property type="entry name" value="Cys_Synth/Cystath_Beta-Synth"/>
</dbReference>
<keyword evidence="4 7" id="KW-0663">Pyridoxal phosphate</keyword>
<dbReference type="PANTHER" id="PTHR10314">
    <property type="entry name" value="CYSTATHIONINE BETA-SYNTHASE"/>
    <property type="match status" value="1"/>
</dbReference>
<organism evidence="9 10">
    <name type="scientific">Nocardioides flavescens</name>
    <dbReference type="NCBI Taxonomy" id="2691959"/>
    <lineage>
        <taxon>Bacteria</taxon>
        <taxon>Bacillati</taxon>
        <taxon>Actinomycetota</taxon>
        <taxon>Actinomycetes</taxon>
        <taxon>Propionibacteriales</taxon>
        <taxon>Nocardioidaceae</taxon>
        <taxon>Nocardioides</taxon>
    </lineage>
</organism>
<keyword evidence="10" id="KW-1185">Reference proteome</keyword>
<comment type="subcellular location">
    <subcellularLocation>
        <location evidence="2">Cytoplasm</location>
    </subcellularLocation>
</comment>
<dbReference type="Proteomes" id="UP000473325">
    <property type="component" value="Unassembled WGS sequence"/>
</dbReference>
<keyword evidence="3 7" id="KW-0963">Cytoplasm</keyword>
<evidence type="ECO:0000313" key="10">
    <source>
        <dbReference type="Proteomes" id="UP000473325"/>
    </source>
</evidence>
<evidence type="ECO:0000259" key="8">
    <source>
        <dbReference type="Pfam" id="PF00291"/>
    </source>
</evidence>
<dbReference type="Gene3D" id="3.40.50.1100">
    <property type="match status" value="2"/>
</dbReference>
<dbReference type="InterPro" id="IPR036052">
    <property type="entry name" value="TrpB-like_PALP_sf"/>
</dbReference>
<gene>
    <name evidence="7" type="primary">cds1</name>
    <name evidence="9" type="ORF">GRQ65_09900</name>
</gene>
<dbReference type="RefSeq" id="WP_160877719.1">
    <property type="nucleotide sequence ID" value="NZ_WUEK01000005.1"/>
</dbReference>
<reference evidence="9 10" key="1">
    <citation type="submission" date="2019-12" db="EMBL/GenBank/DDBJ databases">
        <authorList>
            <person name="Kun Z."/>
        </authorList>
    </citation>
    <scope>NUCLEOTIDE SEQUENCE [LARGE SCALE GENOMIC DNA]</scope>
    <source>
        <strain evidence="9 10">YIM 123512</strain>
    </source>
</reference>
<accession>A0A6L7F2P8</accession>
<name>A0A6L7F2P8_9ACTN</name>
<dbReference type="AlphaFoldDB" id="A0A6L7F2P8"/>
<dbReference type="GO" id="GO:0016829">
    <property type="term" value="F:lyase activity"/>
    <property type="evidence" value="ECO:0007669"/>
    <property type="project" value="UniProtKB-KW"/>
</dbReference>
<evidence type="ECO:0000313" key="9">
    <source>
        <dbReference type="EMBL" id="MXG89864.1"/>
    </source>
</evidence>
<dbReference type="SUPFAM" id="SSF53686">
    <property type="entry name" value="Tryptophan synthase beta subunit-like PLP-dependent enzymes"/>
    <property type="match status" value="1"/>
</dbReference>
<feature type="domain" description="Tryptophan synthase beta chain-like PALP" evidence="8">
    <location>
        <begin position="25"/>
        <end position="315"/>
    </location>
</feature>
<comment type="caution">
    <text evidence="9">The sequence shown here is derived from an EMBL/GenBank/DDBJ whole genome shotgun (WGS) entry which is preliminary data.</text>
</comment>
<dbReference type="HAMAP" id="MF_00868">
    <property type="entry name" value="Cds1"/>
    <property type="match status" value="1"/>
</dbReference>
<proteinExistence type="inferred from homology"/>
<comment type="similarity">
    <text evidence="7">Belongs to the cysteine synthase/cystathionine beta-synthase family. Cds1 subfamily.</text>
</comment>
<dbReference type="EMBL" id="WUEK01000005">
    <property type="protein sequence ID" value="MXG89864.1"/>
    <property type="molecule type" value="Genomic_DNA"/>
</dbReference>
<dbReference type="InterPro" id="IPR047586">
    <property type="entry name" value="Cds1"/>
</dbReference>
<keyword evidence="5 7" id="KW-0456">Lyase</keyword>
<evidence type="ECO:0000256" key="1">
    <source>
        <dbReference type="ARBA" id="ARBA00001933"/>
    </source>
</evidence>
<evidence type="ECO:0000256" key="7">
    <source>
        <dbReference type="HAMAP-Rule" id="MF_00868"/>
    </source>
</evidence>
<comment type="cofactor">
    <cofactor evidence="1 7">
        <name>pyridoxal 5'-phosphate</name>
        <dbReference type="ChEBI" id="CHEBI:597326"/>
    </cofactor>
</comment>
<comment type="function">
    <text evidence="6">A cysteine desulfhydrase that generates hydrogen sulfide, H(2)S. The H(2)S produced by this enzyme stimulates respiration in M.tuberculosis, mediated primarily via cytochrome bd with a lesser contribution from cytochrome bc1/aa3. H(2)S modulates the balance between respiration and glycolysis, and also contributes to redox homeostasis. Probably eliminates toxic levels of Cys (which can induce oxidative stress).</text>
</comment>
<evidence type="ECO:0000256" key="4">
    <source>
        <dbReference type="ARBA" id="ARBA00022898"/>
    </source>
</evidence>
<dbReference type="GO" id="GO:0030170">
    <property type="term" value="F:pyridoxal phosphate binding"/>
    <property type="evidence" value="ECO:0007669"/>
    <property type="project" value="UniProtKB-UniRule"/>
</dbReference>